<dbReference type="Gene3D" id="1.20.5.1930">
    <property type="match status" value="1"/>
</dbReference>
<keyword evidence="6 11" id="KW-0418">Kinase</keyword>
<evidence type="ECO:0000256" key="7">
    <source>
        <dbReference type="ARBA" id="ARBA00022840"/>
    </source>
</evidence>
<organism evidence="11">
    <name type="scientific">Streptomyces sp. R41</name>
    <dbReference type="NCBI Taxonomy" id="3238632"/>
    <lineage>
        <taxon>Bacteria</taxon>
        <taxon>Bacillati</taxon>
        <taxon>Actinomycetota</taxon>
        <taxon>Actinomycetes</taxon>
        <taxon>Kitasatosporales</taxon>
        <taxon>Streptomycetaceae</taxon>
        <taxon>Streptomyces</taxon>
    </lineage>
</organism>
<keyword evidence="9" id="KW-1133">Transmembrane helix</keyword>
<dbReference type="GO" id="GO:0005524">
    <property type="term" value="F:ATP binding"/>
    <property type="evidence" value="ECO:0007669"/>
    <property type="project" value="UniProtKB-KW"/>
</dbReference>
<evidence type="ECO:0000256" key="6">
    <source>
        <dbReference type="ARBA" id="ARBA00022777"/>
    </source>
</evidence>
<dbReference type="GO" id="GO:0016020">
    <property type="term" value="C:membrane"/>
    <property type="evidence" value="ECO:0007669"/>
    <property type="project" value="InterPro"/>
</dbReference>
<feature type="transmembrane region" description="Helical" evidence="9">
    <location>
        <begin position="48"/>
        <end position="68"/>
    </location>
</feature>
<comment type="catalytic activity">
    <reaction evidence="1">
        <text>ATP + protein L-histidine = ADP + protein N-phospho-L-histidine.</text>
        <dbReference type="EC" id="2.7.13.3"/>
    </reaction>
</comment>
<dbReference type="InterPro" id="IPR003594">
    <property type="entry name" value="HATPase_dom"/>
</dbReference>
<protein>
    <recommendedName>
        <fullName evidence="2">histidine kinase</fullName>
        <ecNumber evidence="2">2.7.13.3</ecNumber>
    </recommendedName>
</protein>
<evidence type="ECO:0000256" key="4">
    <source>
        <dbReference type="ARBA" id="ARBA00022679"/>
    </source>
</evidence>
<evidence type="ECO:0000259" key="10">
    <source>
        <dbReference type="SMART" id="SM00387"/>
    </source>
</evidence>
<dbReference type="GO" id="GO:0046983">
    <property type="term" value="F:protein dimerization activity"/>
    <property type="evidence" value="ECO:0007669"/>
    <property type="project" value="InterPro"/>
</dbReference>
<evidence type="ECO:0000313" key="11">
    <source>
        <dbReference type="EMBL" id="XDQ57348.1"/>
    </source>
</evidence>
<dbReference type="InterPro" id="IPR011712">
    <property type="entry name" value="Sig_transdc_His_kin_sub3_dim/P"/>
</dbReference>
<dbReference type="Gene3D" id="3.30.565.10">
    <property type="entry name" value="Histidine kinase-like ATPase, C-terminal domain"/>
    <property type="match status" value="1"/>
</dbReference>
<gene>
    <name evidence="11" type="ORF">AB5J53_39575</name>
</gene>
<dbReference type="InterPro" id="IPR050482">
    <property type="entry name" value="Sensor_HK_TwoCompSys"/>
</dbReference>
<evidence type="ECO:0000256" key="8">
    <source>
        <dbReference type="ARBA" id="ARBA00023012"/>
    </source>
</evidence>
<keyword evidence="7" id="KW-0067">ATP-binding</keyword>
<feature type="domain" description="Histidine kinase/HSP90-like ATPase" evidence="10">
    <location>
        <begin position="339"/>
        <end position="440"/>
    </location>
</feature>
<dbReference type="Pfam" id="PF02518">
    <property type="entry name" value="HATPase_c"/>
    <property type="match status" value="1"/>
</dbReference>
<dbReference type="Pfam" id="PF07730">
    <property type="entry name" value="HisKA_3"/>
    <property type="match status" value="1"/>
</dbReference>
<dbReference type="SUPFAM" id="SSF55874">
    <property type="entry name" value="ATPase domain of HSP90 chaperone/DNA topoisomerase II/histidine kinase"/>
    <property type="match status" value="1"/>
</dbReference>
<keyword evidence="5" id="KW-0547">Nucleotide-binding</keyword>
<name>A0AB39RS93_9ACTN</name>
<dbReference type="RefSeq" id="WP_369250416.1">
    <property type="nucleotide sequence ID" value="NZ_CP163443.1"/>
</dbReference>
<evidence type="ECO:0000256" key="5">
    <source>
        <dbReference type="ARBA" id="ARBA00022741"/>
    </source>
</evidence>
<dbReference type="InterPro" id="IPR036890">
    <property type="entry name" value="HATPase_C_sf"/>
</dbReference>
<dbReference type="EC" id="2.7.13.3" evidence="2"/>
<dbReference type="CDD" id="cd16917">
    <property type="entry name" value="HATPase_UhpB-NarQ-NarX-like"/>
    <property type="match status" value="1"/>
</dbReference>
<dbReference type="PANTHER" id="PTHR24421">
    <property type="entry name" value="NITRATE/NITRITE SENSOR PROTEIN NARX-RELATED"/>
    <property type="match status" value="1"/>
</dbReference>
<evidence type="ECO:0000256" key="1">
    <source>
        <dbReference type="ARBA" id="ARBA00000085"/>
    </source>
</evidence>
<proteinExistence type="predicted"/>
<evidence type="ECO:0000256" key="2">
    <source>
        <dbReference type="ARBA" id="ARBA00012438"/>
    </source>
</evidence>
<sequence>MSIDDTAHLGVLPDPPSAEADLPWNHPLASGLSRLGRWLKQGDRNHPWILDAAVIAVVVLMFCVPDLVHDHDHERRAVDISFTHLSWPGTLALQAGLVLPLLWRRRRPSLAFAVIAAVFFLQLALGVWLRADVALLIALYSLVLHGQLRRLPVACAVTAGALGLLALRLPPEVSVLDALFFLFSTITAAVALGLAVRIRRAQLAVLRDRATRLEIERDQRSKLAAAAERTRVAREMHDIVGHNLSVIITLADGGAYATDRAPERGKQALVLIGDTGRQALGELRRMLGVLREQTQTPAAPELSPQPGIADIDALCARIRAAGPQVLYRTGGELDTLDRGVQLTVYRIVQEALTNALKHAGHDTRVDLKVSVEDTRLHIDVHDTGRAGATVRPGPPHDEGHGLAGMRERAALYNGTVTAGPVSGGGWTVRATLDLTPPADLGGVA</sequence>
<dbReference type="InterPro" id="IPR055558">
    <property type="entry name" value="DUF7134"/>
</dbReference>
<dbReference type="PANTHER" id="PTHR24421:SF10">
    <property type="entry name" value="NITRATE_NITRITE SENSOR PROTEIN NARQ"/>
    <property type="match status" value="1"/>
</dbReference>
<keyword evidence="9" id="KW-0812">Transmembrane</keyword>
<keyword evidence="3" id="KW-0597">Phosphoprotein</keyword>
<reference evidence="11" key="1">
    <citation type="submission" date="2024-07" db="EMBL/GenBank/DDBJ databases">
        <authorList>
            <person name="Yu S.T."/>
        </authorList>
    </citation>
    <scope>NUCLEOTIDE SEQUENCE</scope>
    <source>
        <strain evidence="11">R41</strain>
    </source>
</reference>
<dbReference type="EMBL" id="CP163443">
    <property type="protein sequence ID" value="XDQ57348.1"/>
    <property type="molecule type" value="Genomic_DNA"/>
</dbReference>
<accession>A0AB39RS93</accession>
<feature type="transmembrane region" description="Helical" evidence="9">
    <location>
        <begin position="175"/>
        <end position="196"/>
    </location>
</feature>
<keyword evidence="8" id="KW-0902">Two-component regulatory system</keyword>
<dbReference type="Pfam" id="PF23539">
    <property type="entry name" value="DUF7134"/>
    <property type="match status" value="1"/>
</dbReference>
<keyword evidence="9" id="KW-0472">Membrane</keyword>
<dbReference type="GO" id="GO:0000155">
    <property type="term" value="F:phosphorelay sensor kinase activity"/>
    <property type="evidence" value="ECO:0007669"/>
    <property type="project" value="InterPro"/>
</dbReference>
<dbReference type="AlphaFoldDB" id="A0AB39RS93"/>
<feature type="transmembrane region" description="Helical" evidence="9">
    <location>
        <begin position="80"/>
        <end position="103"/>
    </location>
</feature>
<dbReference type="SMART" id="SM00387">
    <property type="entry name" value="HATPase_c"/>
    <property type="match status" value="1"/>
</dbReference>
<evidence type="ECO:0000256" key="9">
    <source>
        <dbReference type="SAM" id="Phobius"/>
    </source>
</evidence>
<keyword evidence="4" id="KW-0808">Transferase</keyword>
<evidence type="ECO:0000256" key="3">
    <source>
        <dbReference type="ARBA" id="ARBA00022553"/>
    </source>
</evidence>
<feature type="transmembrane region" description="Helical" evidence="9">
    <location>
        <begin position="109"/>
        <end position="139"/>
    </location>
</feature>